<dbReference type="Gene3D" id="3.30.40.10">
    <property type="entry name" value="Zinc/RING finger domain, C3HC4 (zinc finger)"/>
    <property type="match status" value="1"/>
</dbReference>
<dbReference type="HAMAP" id="MF_03067">
    <property type="entry name" value="RNF8"/>
    <property type="match status" value="1"/>
</dbReference>
<dbReference type="Bgee" id="ENSOANG00000031743">
    <property type="expression patterns" value="Expressed in fibroblast and 7 other cell types or tissues"/>
</dbReference>
<dbReference type="GO" id="GO:0085020">
    <property type="term" value="P:protein K6-linked ubiquitination"/>
    <property type="evidence" value="ECO:0007669"/>
    <property type="project" value="Ensembl"/>
</dbReference>
<dbReference type="GeneTree" id="ENSGT00400000022349"/>
<evidence type="ECO:0000256" key="10">
    <source>
        <dbReference type="ARBA" id="ARBA00023242"/>
    </source>
</evidence>
<dbReference type="GO" id="GO:1905168">
    <property type="term" value="P:positive regulation of double-strand break repair via homologous recombination"/>
    <property type="evidence" value="ECO:0007669"/>
    <property type="project" value="Ensembl"/>
</dbReference>
<organism evidence="15 16">
    <name type="scientific">Ornithorhynchus anatinus</name>
    <name type="common">Duckbill platypus</name>
    <dbReference type="NCBI Taxonomy" id="9258"/>
    <lineage>
        <taxon>Eukaryota</taxon>
        <taxon>Metazoa</taxon>
        <taxon>Chordata</taxon>
        <taxon>Craniata</taxon>
        <taxon>Vertebrata</taxon>
        <taxon>Euteleostomi</taxon>
        <taxon>Mammalia</taxon>
        <taxon>Monotremata</taxon>
        <taxon>Ornithorhynchidae</taxon>
        <taxon>Ornithorhynchus</taxon>
    </lineage>
</organism>
<keyword evidence="4 11" id="KW-0227">DNA damage</keyword>
<dbReference type="Proteomes" id="UP000002279">
    <property type="component" value="Unplaced"/>
</dbReference>
<dbReference type="Gene3D" id="1.20.5.170">
    <property type="match status" value="1"/>
</dbReference>
<evidence type="ECO:0000256" key="6">
    <source>
        <dbReference type="ARBA" id="ARBA00022786"/>
    </source>
</evidence>
<dbReference type="OrthoDB" id="5330228at2759"/>
<dbReference type="FunCoup" id="F7DBM1">
    <property type="interactions" value="1987"/>
</dbReference>
<comment type="caution">
    <text evidence="11">According to a well-established model, RNF8 initiate H2A 'Lys-63'-linked ubiquitination leading to recruitment of RNF168 to amplify H2A 'Lys-63'-linked ubiquitination. However, other data suggest that RNF168 is the priming ubiquitin ligase by mediating monoubiquitination of 'Lys-13' and 'Lys-15' of nucleosomal histone H2A (H2AK13Ub and H2AK15Ub respectively). These data suggest that RNF168 might be recruited to DSBs sites in a RNF8-dependent manner by binding to non-histone proteins ubiquitinated via 'Lys-63'-linked and initiates monoubiquitination of H2A, which is then amplified by RNF8. Additional evidences are however required to confirm these data.</text>
</comment>
<feature type="compositionally biased region" description="Low complexity" evidence="12">
    <location>
        <begin position="153"/>
        <end position="164"/>
    </location>
</feature>
<accession>F7DBM1</accession>
<dbReference type="OMA" id="TMISRCH"/>
<dbReference type="GO" id="GO:0140861">
    <property type="term" value="P:DNA repair-dependent chromatin remodeling"/>
    <property type="evidence" value="ECO:0007669"/>
    <property type="project" value="Ensembl"/>
</dbReference>
<evidence type="ECO:0000256" key="12">
    <source>
        <dbReference type="SAM" id="MobiDB-lite"/>
    </source>
</evidence>
<keyword evidence="11" id="KW-0132">Cell division</keyword>
<dbReference type="FunFam" id="1.20.5.170:FF:000050">
    <property type="entry name" value="E3 ubiquitin-protein ligase RNF8"/>
    <property type="match status" value="1"/>
</dbReference>
<reference evidence="15" key="2">
    <citation type="submission" date="2025-09" db="UniProtKB">
        <authorList>
            <consortium name="Ensembl"/>
        </authorList>
    </citation>
    <scope>IDENTIFICATION</scope>
    <source>
        <strain evidence="15">Glennie</strain>
    </source>
</reference>
<dbReference type="GO" id="GO:0030496">
    <property type="term" value="C:midbody"/>
    <property type="evidence" value="ECO:0007669"/>
    <property type="project" value="UniProtKB-SubCell"/>
</dbReference>
<keyword evidence="11" id="KW-0498">Mitosis</keyword>
<comment type="PTM">
    <text evidence="11">Autoubiquitinated through 'Lys-48' and 'Lys-63' of ubiquitin. 'Lys-63' polyubiquitination is mediated by UBE2N. 'Lys-29'-type polyubiquitination is also observed, but it doesn't require its own functional RING-type zinc finger.</text>
</comment>
<evidence type="ECO:0000256" key="3">
    <source>
        <dbReference type="ARBA" id="ARBA00022723"/>
    </source>
</evidence>
<dbReference type="GeneID" id="100080354"/>
<name>F7DBM1_ORNAN</name>
<dbReference type="eggNOG" id="KOG3872">
    <property type="taxonomic scope" value="Eukaryota"/>
</dbReference>
<dbReference type="AlphaFoldDB" id="F7DBM1"/>
<dbReference type="InterPro" id="IPR000253">
    <property type="entry name" value="FHA_dom"/>
</dbReference>
<keyword evidence="11" id="KW-0963">Cytoplasm</keyword>
<dbReference type="GO" id="GO:0051301">
    <property type="term" value="P:cell division"/>
    <property type="evidence" value="ECO:0007669"/>
    <property type="project" value="UniProtKB-KW"/>
</dbReference>
<comment type="domain">
    <text evidence="11">The FHA domain specifically recognizes and binds ATM-phosphorylated MDC1 and phosphorylated HERC2.</text>
</comment>
<feature type="compositionally biased region" description="Basic and acidic residues" evidence="12">
    <location>
        <begin position="179"/>
        <end position="197"/>
    </location>
</feature>
<dbReference type="SMART" id="SM00184">
    <property type="entry name" value="RING"/>
    <property type="match status" value="1"/>
</dbReference>
<dbReference type="EC" id="2.3.2.27" evidence="11"/>
<feature type="domain" description="RING-type" evidence="14">
    <location>
        <begin position="458"/>
        <end position="496"/>
    </location>
</feature>
<dbReference type="GO" id="GO:0010212">
    <property type="term" value="P:response to ionizing radiation"/>
    <property type="evidence" value="ECO:0007669"/>
    <property type="project" value="UniProtKB-UniRule"/>
</dbReference>
<keyword evidence="11" id="KW-0779">Telomere</keyword>
<dbReference type="CDD" id="cd16535">
    <property type="entry name" value="RING-HC_RNF8"/>
    <property type="match status" value="1"/>
</dbReference>
<feature type="compositionally biased region" description="Basic and acidic residues" evidence="12">
    <location>
        <begin position="365"/>
        <end position="380"/>
    </location>
</feature>
<dbReference type="GO" id="GO:1990166">
    <property type="term" value="P:protein localization to site of double-strand break"/>
    <property type="evidence" value="ECO:0007669"/>
    <property type="project" value="Ensembl"/>
</dbReference>
<dbReference type="GO" id="GO:0000781">
    <property type="term" value="C:chromosome, telomeric region"/>
    <property type="evidence" value="ECO:0007669"/>
    <property type="project" value="UniProtKB-SubCell"/>
</dbReference>
<dbReference type="Gene3D" id="2.60.200.20">
    <property type="match status" value="1"/>
</dbReference>
<dbReference type="GO" id="GO:0008270">
    <property type="term" value="F:zinc ion binding"/>
    <property type="evidence" value="ECO:0007669"/>
    <property type="project" value="UniProtKB-KW"/>
</dbReference>
<dbReference type="InterPro" id="IPR001841">
    <property type="entry name" value="Znf_RING"/>
</dbReference>
<feature type="region of interest" description="Disordered" evidence="12">
    <location>
        <begin position="365"/>
        <end position="389"/>
    </location>
</feature>
<dbReference type="CTD" id="9025"/>
<dbReference type="GO" id="GO:0005654">
    <property type="term" value="C:nucleoplasm"/>
    <property type="evidence" value="ECO:0007669"/>
    <property type="project" value="Ensembl"/>
</dbReference>
<dbReference type="GO" id="GO:0042393">
    <property type="term" value="F:histone binding"/>
    <property type="evidence" value="ECO:0000318"/>
    <property type="project" value="GO_Central"/>
</dbReference>
<evidence type="ECO:0000256" key="4">
    <source>
        <dbReference type="ARBA" id="ARBA00022763"/>
    </source>
</evidence>
<evidence type="ECO:0000313" key="16">
    <source>
        <dbReference type="Proteomes" id="UP000002279"/>
    </source>
</evidence>
<dbReference type="SUPFAM" id="SSF49879">
    <property type="entry name" value="SMAD/FHA domain"/>
    <property type="match status" value="1"/>
</dbReference>
<evidence type="ECO:0000259" key="14">
    <source>
        <dbReference type="PROSITE" id="PS50089"/>
    </source>
</evidence>
<evidence type="ECO:0000259" key="13">
    <source>
        <dbReference type="PROSITE" id="PS50006"/>
    </source>
</evidence>
<dbReference type="GO" id="GO:0042803">
    <property type="term" value="F:protein homodimerization activity"/>
    <property type="evidence" value="ECO:0007669"/>
    <property type="project" value="Ensembl"/>
</dbReference>
<evidence type="ECO:0000256" key="11">
    <source>
        <dbReference type="HAMAP-Rule" id="MF_03067"/>
    </source>
</evidence>
<gene>
    <name evidence="11 15" type="primary">RNF8</name>
</gene>
<keyword evidence="11" id="KW-0158">Chromosome</keyword>
<dbReference type="PROSITE" id="PS00518">
    <property type="entry name" value="ZF_RING_1"/>
    <property type="match status" value="1"/>
</dbReference>
<proteinExistence type="inferred from homology"/>
<dbReference type="SUPFAM" id="SSF57850">
    <property type="entry name" value="RING/U-box"/>
    <property type="match status" value="1"/>
</dbReference>
<dbReference type="GO" id="GO:0051865">
    <property type="term" value="P:protein autoubiquitination"/>
    <property type="evidence" value="ECO:0007669"/>
    <property type="project" value="Ensembl"/>
</dbReference>
<comment type="similarity">
    <text evidence="11">Belongs to the RNF8 family.</text>
</comment>
<evidence type="ECO:0000256" key="7">
    <source>
        <dbReference type="ARBA" id="ARBA00022833"/>
    </source>
</evidence>
<dbReference type="GO" id="GO:0005634">
    <property type="term" value="C:nucleus"/>
    <property type="evidence" value="ECO:0000318"/>
    <property type="project" value="GO_Central"/>
</dbReference>
<dbReference type="Ensembl" id="ENSOANT00000021798.4">
    <property type="protein sequence ID" value="ENSOANP00000021795.4"/>
    <property type="gene ID" value="ENSOANG00000031743.2"/>
</dbReference>
<dbReference type="GO" id="GO:0005829">
    <property type="term" value="C:cytosol"/>
    <property type="evidence" value="ECO:0000318"/>
    <property type="project" value="GO_Central"/>
</dbReference>
<dbReference type="KEGG" id="oaa:100080354"/>
<dbReference type="PANTHER" id="PTHR15067:SF4">
    <property type="entry name" value="E3 UBIQUITIN-PROTEIN LIGASE RNF8"/>
    <property type="match status" value="1"/>
</dbReference>
<evidence type="ECO:0000256" key="1">
    <source>
        <dbReference type="ARBA" id="ARBA00005797"/>
    </source>
</evidence>
<dbReference type="GO" id="GO:0040029">
    <property type="term" value="P:epigenetic regulation of gene expression"/>
    <property type="evidence" value="ECO:0007669"/>
    <property type="project" value="Ensembl"/>
</dbReference>
<comment type="subunit">
    <text evidence="11">Homodimer. Forms a E2-E3 ubiquitin ligase complex composed of the RNF8 homodimer and a E2 heterodimer of UBE2N and UBE2V2. Interacts with class III E2s, including UBE2E1, UBE2E2, and UBE2E3 and with UBE2N. Interacts with RXRA. Interacts (via FHA domain) with phosphorylated HERC2 (via C-terminus). Interacts with PIWIL1; leading to sequester RNF8 in the cytoplasm.</text>
</comment>
<dbReference type="GO" id="GO:0006511">
    <property type="term" value="P:ubiquitin-dependent protein catabolic process"/>
    <property type="evidence" value="ECO:0000318"/>
    <property type="project" value="GO_Central"/>
</dbReference>
<reference evidence="15" key="1">
    <citation type="submission" date="2025-08" db="UniProtKB">
        <authorList>
            <consortium name="Ensembl"/>
        </authorList>
    </citation>
    <scope>IDENTIFICATION</scope>
    <source>
        <strain evidence="15">Glennie</strain>
    </source>
</reference>
<evidence type="ECO:0000256" key="5">
    <source>
        <dbReference type="ARBA" id="ARBA00022771"/>
    </source>
</evidence>
<evidence type="ECO:0000256" key="9">
    <source>
        <dbReference type="ARBA" id="ARBA00023204"/>
    </source>
</evidence>
<keyword evidence="2 11" id="KW-0808">Transferase</keyword>
<evidence type="ECO:0000256" key="8">
    <source>
        <dbReference type="ARBA" id="ARBA00022853"/>
    </source>
</evidence>
<dbReference type="RefSeq" id="XP_028903551.1">
    <property type="nucleotide sequence ID" value="XM_029047718.2"/>
</dbReference>
<keyword evidence="8 11" id="KW-0156">Chromatin regulator</keyword>
<keyword evidence="10 11" id="KW-0539">Nucleus</keyword>
<keyword evidence="3 11" id="KW-0479">Metal-binding</keyword>
<dbReference type="GO" id="GO:0070936">
    <property type="term" value="P:protein K48-linked ubiquitination"/>
    <property type="evidence" value="ECO:0000318"/>
    <property type="project" value="GO_Central"/>
</dbReference>
<dbReference type="GO" id="GO:0034244">
    <property type="term" value="P:negative regulation of transcription elongation by RNA polymerase II"/>
    <property type="evidence" value="ECO:0007669"/>
    <property type="project" value="Ensembl"/>
</dbReference>
<keyword evidence="9 11" id="KW-0234">DNA repair</keyword>
<dbReference type="GO" id="GO:0000151">
    <property type="term" value="C:ubiquitin ligase complex"/>
    <property type="evidence" value="ECO:0000318"/>
    <property type="project" value="GO_Central"/>
</dbReference>
<dbReference type="InterPro" id="IPR017907">
    <property type="entry name" value="Znf_RING_CS"/>
</dbReference>
<dbReference type="STRING" id="9258.ENSOANP00000021795"/>
<keyword evidence="16" id="KW-1185">Reference proteome</keyword>
<keyword evidence="6 11" id="KW-0833">Ubl conjugation pathway</keyword>
<comment type="subcellular location">
    <subcellularLocation>
        <location evidence="11">Nucleus</location>
    </subcellularLocation>
    <subcellularLocation>
        <location evidence="11">Cytoplasm</location>
    </subcellularLocation>
    <subcellularLocation>
        <location evidence="11">Midbody</location>
    </subcellularLocation>
    <subcellularLocation>
        <location evidence="11">Chromosome</location>
        <location evidence="11">Telomere</location>
    </subcellularLocation>
    <text evidence="11">Recruited at uncapped telomeres. Following DNA double-strand breaks, recruited to the sites of damage. During prophase, concomitant with nuclear envelope breakdown, localizes throughout the cell, with a dotted pattern. In telophase, again in the nucleus and also with a discrete dotted pattern in the cytoplasm. In late telophase and during cytokinesis, localizes in the midbody of the tubulin bridge joining the daughter cells. Does not seem to be associated with condensed chromosomes at any time during the cell cycle. During spermatogenesis, sequestered in the cytoplasm by PIWIL1: RNF8 is released following ubiquitination and degradation of PIWIL1.</text>
</comment>
<feature type="region of interest" description="Required for interaction with PIWIL1" evidence="11">
    <location>
        <begin position="60"/>
        <end position="64"/>
    </location>
</feature>
<comment type="catalytic activity">
    <reaction evidence="11">
        <text>S-ubiquitinyl-[E2 ubiquitin-conjugating enzyme]-L-cysteine + [acceptor protein]-L-lysine = [E2 ubiquitin-conjugating enzyme]-L-cysteine + N(6)-ubiquitinyl-[acceptor protein]-L-lysine.</text>
        <dbReference type="EC" id="2.3.2.27"/>
    </reaction>
</comment>
<dbReference type="FunFam" id="2.60.200.20:FF:000015">
    <property type="entry name" value="E3 ubiquitin-protein ligase RNF8"/>
    <property type="match status" value="1"/>
</dbReference>
<protein>
    <recommendedName>
        <fullName evidence="11">E3 ubiquitin-protein ligase RNF8</fullName>
        <ecNumber evidence="11">2.3.2.27</ecNumber>
    </recommendedName>
    <alternativeName>
        <fullName evidence="11">RING finger protein 8</fullName>
    </alternativeName>
    <alternativeName>
        <fullName evidence="11">RING-type E3 ubiquitin transferase RNF8</fullName>
    </alternativeName>
</protein>
<dbReference type="PROSITE" id="PS50089">
    <property type="entry name" value="ZF_RING_2"/>
    <property type="match status" value="1"/>
</dbReference>
<dbReference type="UniPathway" id="UPA00143"/>
<keyword evidence="5 11" id="KW-0863">Zinc-finger</keyword>
<feature type="compositionally biased region" description="Basic and acidic residues" evidence="12">
    <location>
        <begin position="246"/>
        <end position="262"/>
    </location>
</feature>
<dbReference type="GO" id="GO:0061630">
    <property type="term" value="F:ubiquitin protein ligase activity"/>
    <property type="evidence" value="ECO:0000318"/>
    <property type="project" value="GO_Central"/>
</dbReference>
<dbReference type="GO" id="GO:0031625">
    <property type="term" value="F:ubiquitin protein ligase binding"/>
    <property type="evidence" value="ECO:0007669"/>
    <property type="project" value="Ensembl"/>
</dbReference>
<feature type="region of interest" description="Disordered" evidence="12">
    <location>
        <begin position="135"/>
        <end position="301"/>
    </location>
</feature>
<dbReference type="PROSITE" id="PS50006">
    <property type="entry name" value="FHA_DOMAIN"/>
    <property type="match status" value="1"/>
</dbReference>
<comment type="function">
    <text evidence="11">E3 ubiquitin-protein ligase that plays a key role in DNA damage signaling via 2 distinct roles: by mediating the 'Lys-63'-linked ubiquitination of histones H2A and H2AX and promoting the recruitment of DNA repair proteins at double-strand breaks (DSBs) sites, and by catalyzing 'Lys-48'-linked ubiquitination to remove target proteins from DNA damage sites. Following DNA DSBs, it is recruited to the sites of damage by ATM-phosphorylated MDC1 and catalyzes the 'Lys-63'-linked ubiquitination of histones H2A and H2AX, thereby promoting the formation of TP53BP1 and BRCA1 ionizing radiation-induced foci (IRIF). Also controls the recruitment of UIMC1-BRCC3 (RAP80-BRCC36) and PAXIP1/PTIP to DNA damage sites. Also recruited at DNA interstrand cross-links (ICLs) sites and catalyzes 'Lys-63'-linked ubiquitination of histones H2A and H2AX, leading to recruitment of FAAP20 and Fanconi anemia (FA) complex, followed by interstrand cross-link repair. H2A ubiquitination also mediates the ATM-dependent transcriptional silencing at regions flanking DSBs in cis, a mechanism to avoid collision between transcription and repair intermediates. Promotes the formation of 'Lys-63'-linked polyubiquitin chains via interactions with the specific ubiquitin-conjugating UBE2N/UBC13 and ubiquitinates non-histone substrates such as PCNA. Substrates that are polyubiquitinated at 'Lys-63' are usually not targeted for degradation. Also catalyzes the formation of 'Lys-48'-linked polyubiquitin chains via interaction with the ubiquitin-conjugating UBE2L6/UBCH8, leading to degradation of substrate proteins such as CHEK2, JMJD2A/KDM4A and KU80/XRCC5: it is still unclear how the preference toward 'Lys-48'- versus 'Lys-63'-linked ubiquitination is regulated but it could be due to RNF8 ability to interact with specific E2 specific ligases. For instance, interaction with phosphorylated HERC2 promotes the association between RNF8 and UBE2N/UBC13 and favors the specific formation of 'Lys-63'-linked ubiquitin chains. Promotes non-homologous end joining (NHEJ) by promoting the 'Lys-48'-linked ubiquitination and degradation the of KU80/XRCC5. Following DNA damage, mediates the ubiquitination and degradation of JMJD2A/KDM4A in collaboration with RNF168, leading to unmask H4K20me2 mark and promote the recruitment of TP53BP1 at DNA damage sites. Following DNA damage, mediates the ubiquitination and degradation of POLD4/p12, a subunit of DNA polymerase delta. In the absence of POLD4, DNA polymerase delta complex exhibits higher proofreading activity. In addition to its function in damage signaling, also plays a role in higher-order chromatin structure by mediating extensive chromatin decondensation. Involved in the activation of ATM by promoting histone H2B ubiquitination, which indirectly triggers histone H4 'Lys-16' acetylation (H4K16ac), establishing a chromatin environment that promotes efficient activation of ATM kinase. Required in the testis, where it plays a role in the replacement of histones during spermatogenesis. At uncapped telomeres, promotes the joining of deprotected chromosome ends by inducing H2A ubiquitination and TP53BP1 recruitment, suggesting that it may enhance cancer development by aggravating telomere-induced genome instability in case of telomeric crisis. Promotes the assembly of RAD51 at DNA DSBs in the absence of BRCA1 and TP53BP1 Also involved in class switch recombination in immune system, via its role in regulation of DSBs repair. May be required for proper exit from mitosis after spindle checkpoint activation and may regulate cytokinesis. May play a role in the regulation of RXRA-mediated transcriptional activity. Not involved in RXRA ubiquitination by UBE2E2.</text>
</comment>
<dbReference type="InterPro" id="IPR008984">
    <property type="entry name" value="SMAD_FHA_dom_sf"/>
</dbReference>
<comment type="similarity">
    <text evidence="1">Belongs to the CHFR family.</text>
</comment>
<keyword evidence="7 11" id="KW-0862">Zinc</keyword>
<dbReference type="InterPro" id="IPR018957">
    <property type="entry name" value="Znf_C3HC4_RING-type"/>
</dbReference>
<sequence length="543" mass="60885">MEEPRRARPWCLRRVGMSSDWLLLDNLTEVTLGRGFGVTYRLVSKTCPLMISRNHCILRQNAEGLWTVMDNKSLNGVWLNKERIEPLRAYPIQEGDYIQLGVPLENKENAEYEYEMIREDWEKIRLSVALRSDQLAGKGKGPRAKRKLEGEAADAPGAEGPSGPKSKVCRLSCGGEFPGRSRESEPGARRPARHPDADPSSPPGPSPGKDPGTLRGLDGGKWEAPGTEGPSSPKSRLCILLSDLEPPGRHWEREPPADRPAHEPGASPGPSREPAAGACDSLRRKTAAPSPRGPDASARSGLDLLRKNMAEILRLKVKVQEKQAAVLTLKQQKKGAQKAVVKMEQELRELEEQLCTEQAQQRQRAEQLEKKFQEEKRDSEGPAGRPGEDNLTEQLAQALKEHQVLMEELSRSKSDFEAIIQAKNKELEQTKEEKEMVQAQKEEALNHFSDVLENELQCTICSDYFIEAVTLNCAHSFCSFCISEWMKRKEECPICRQLIQSKSRSLVLDNTIGRMVESLSAEVKERWAAHVKERREKITPAEN</sequence>
<dbReference type="SMART" id="SM00240">
    <property type="entry name" value="FHA"/>
    <property type="match status" value="1"/>
</dbReference>
<dbReference type="InterPro" id="IPR013083">
    <property type="entry name" value="Znf_RING/FYVE/PHD"/>
</dbReference>
<dbReference type="InterPro" id="IPR017335">
    <property type="entry name" value="RNF8"/>
</dbReference>
<dbReference type="GO" id="GO:0006302">
    <property type="term" value="P:double-strand break repair"/>
    <property type="evidence" value="ECO:0000318"/>
    <property type="project" value="GO_Central"/>
</dbReference>
<keyword evidence="11" id="KW-0131">Cell cycle</keyword>
<dbReference type="InParanoid" id="F7DBM1"/>
<dbReference type="PANTHER" id="PTHR15067">
    <property type="entry name" value="E3 UBIQUITIN-PROTEIN LIGASE RNF8"/>
    <property type="match status" value="1"/>
</dbReference>
<dbReference type="GO" id="GO:0035861">
    <property type="term" value="C:site of double-strand break"/>
    <property type="evidence" value="ECO:0000318"/>
    <property type="project" value="GO_Central"/>
</dbReference>
<dbReference type="GO" id="GO:0070534">
    <property type="term" value="P:protein K63-linked ubiquitination"/>
    <property type="evidence" value="ECO:0007669"/>
    <property type="project" value="Ensembl"/>
</dbReference>
<dbReference type="GO" id="GO:0003682">
    <property type="term" value="F:chromatin binding"/>
    <property type="evidence" value="ECO:0007669"/>
    <property type="project" value="UniProtKB-UniRule"/>
</dbReference>
<dbReference type="Pfam" id="PF00097">
    <property type="entry name" value="zf-C3HC4"/>
    <property type="match status" value="1"/>
</dbReference>
<evidence type="ECO:0000256" key="2">
    <source>
        <dbReference type="ARBA" id="ARBA00022679"/>
    </source>
</evidence>
<dbReference type="GO" id="GO:0043130">
    <property type="term" value="F:ubiquitin binding"/>
    <property type="evidence" value="ECO:0007669"/>
    <property type="project" value="UniProtKB-UniRule"/>
</dbReference>
<dbReference type="Pfam" id="PF00498">
    <property type="entry name" value="FHA"/>
    <property type="match status" value="1"/>
</dbReference>
<dbReference type="HOGENOM" id="CLU_1179888_0_0_1"/>
<dbReference type="CDD" id="cd22663">
    <property type="entry name" value="FHA_RNF8"/>
    <property type="match status" value="1"/>
</dbReference>
<comment type="pathway">
    <text evidence="11">Protein modification; protein ubiquitination.</text>
</comment>
<feature type="domain" description="FHA" evidence="13">
    <location>
        <begin position="30"/>
        <end position="84"/>
    </location>
</feature>
<evidence type="ECO:0000313" key="15">
    <source>
        <dbReference type="Ensembl" id="ENSOANP00000021795.4"/>
    </source>
</evidence>
<keyword evidence="11" id="KW-0832">Ubl conjugation</keyword>